<name>A0ABV7F706_9BURK</name>
<keyword evidence="2" id="KW-0560">Oxidoreductase</keyword>
<dbReference type="Proteomes" id="UP001595530">
    <property type="component" value="Unassembled WGS sequence"/>
</dbReference>
<dbReference type="InterPro" id="IPR013149">
    <property type="entry name" value="ADH-like_C"/>
</dbReference>
<evidence type="ECO:0000259" key="3">
    <source>
        <dbReference type="SMART" id="SM00829"/>
    </source>
</evidence>
<sequence>MKALCFSRFGGPEVLDYRELPDPAPAAGHAIVRTEAIGLNFADVYRRRGHYHLSGQPPYIAGYEAAGRIASAAPGCPFPVGAPVVCADAPFANAELVSVPFDKLIALPDDISCETAAAVALQGLTAQYLVSDSHPLQAGETVVVHAAAGGVGLLLVQIAHSLGARVIGLTSSSIKGEAAREAGADHVLLYAEDWVRQAYALGAAGRGVDVVYDSVGSTLMDSFAALRTGGHLVFFGMAGGDPPLVDPRMLMDTSKHISGGDLWNVLTSATERRDRAAQLFRWIREGVLQIKIADRFALRDGAKAHALLESRRSSGKILLLPDLS</sequence>
<dbReference type="SUPFAM" id="SSF51735">
    <property type="entry name" value="NAD(P)-binding Rossmann-fold domains"/>
    <property type="match status" value="1"/>
</dbReference>
<dbReference type="Gene3D" id="3.90.180.10">
    <property type="entry name" value="Medium-chain alcohol dehydrogenases, catalytic domain"/>
    <property type="match status" value="1"/>
</dbReference>
<evidence type="ECO:0000256" key="1">
    <source>
        <dbReference type="ARBA" id="ARBA00022857"/>
    </source>
</evidence>
<keyword evidence="5" id="KW-1185">Reference proteome</keyword>
<accession>A0ABV7F706</accession>
<dbReference type="PANTHER" id="PTHR48106">
    <property type="entry name" value="QUINONE OXIDOREDUCTASE PIG3-RELATED"/>
    <property type="match status" value="1"/>
</dbReference>
<evidence type="ECO:0000256" key="2">
    <source>
        <dbReference type="ARBA" id="ARBA00023002"/>
    </source>
</evidence>
<keyword evidence="1" id="KW-0521">NADP</keyword>
<proteinExistence type="predicted"/>
<dbReference type="PANTHER" id="PTHR48106:SF13">
    <property type="entry name" value="QUINONE OXIDOREDUCTASE-RELATED"/>
    <property type="match status" value="1"/>
</dbReference>
<evidence type="ECO:0000313" key="5">
    <source>
        <dbReference type="Proteomes" id="UP001595530"/>
    </source>
</evidence>
<dbReference type="InterPro" id="IPR020843">
    <property type="entry name" value="ER"/>
</dbReference>
<dbReference type="InterPro" id="IPR013154">
    <property type="entry name" value="ADH-like_N"/>
</dbReference>
<dbReference type="CDD" id="cd05286">
    <property type="entry name" value="QOR2"/>
    <property type="match status" value="1"/>
</dbReference>
<dbReference type="EMBL" id="JBHRTP010000057">
    <property type="protein sequence ID" value="MFC3109873.1"/>
    <property type="molecule type" value="Genomic_DNA"/>
</dbReference>
<reference evidence="5" key="1">
    <citation type="journal article" date="2019" name="Int. J. Syst. Evol. Microbiol.">
        <title>The Global Catalogue of Microorganisms (GCM) 10K type strain sequencing project: providing services to taxonomists for standard genome sequencing and annotation.</title>
        <authorList>
            <consortium name="The Broad Institute Genomics Platform"/>
            <consortium name="The Broad Institute Genome Sequencing Center for Infectious Disease"/>
            <person name="Wu L."/>
            <person name="Ma J."/>
        </authorList>
    </citation>
    <scope>NUCLEOTIDE SEQUENCE [LARGE SCALE GENOMIC DNA]</scope>
    <source>
        <strain evidence="5">KCTC 42986</strain>
    </source>
</reference>
<dbReference type="InterPro" id="IPR011032">
    <property type="entry name" value="GroES-like_sf"/>
</dbReference>
<dbReference type="Pfam" id="PF08240">
    <property type="entry name" value="ADH_N"/>
    <property type="match status" value="1"/>
</dbReference>
<feature type="domain" description="Enoyl reductase (ER)" evidence="3">
    <location>
        <begin position="10"/>
        <end position="319"/>
    </location>
</feature>
<gene>
    <name evidence="4" type="ORF">ACFOFO_18215</name>
</gene>
<dbReference type="SUPFAM" id="SSF50129">
    <property type="entry name" value="GroES-like"/>
    <property type="match status" value="1"/>
</dbReference>
<dbReference type="RefSeq" id="WP_390327412.1">
    <property type="nucleotide sequence ID" value="NZ_JBHRTP010000057.1"/>
</dbReference>
<dbReference type="Pfam" id="PF00107">
    <property type="entry name" value="ADH_zinc_N"/>
    <property type="match status" value="1"/>
</dbReference>
<organism evidence="4 5">
    <name type="scientific">Undibacterium arcticum</name>
    <dbReference type="NCBI Taxonomy" id="1762892"/>
    <lineage>
        <taxon>Bacteria</taxon>
        <taxon>Pseudomonadati</taxon>
        <taxon>Pseudomonadota</taxon>
        <taxon>Betaproteobacteria</taxon>
        <taxon>Burkholderiales</taxon>
        <taxon>Oxalobacteraceae</taxon>
        <taxon>Undibacterium</taxon>
    </lineage>
</organism>
<dbReference type="InterPro" id="IPR036291">
    <property type="entry name" value="NAD(P)-bd_dom_sf"/>
</dbReference>
<dbReference type="SMART" id="SM00829">
    <property type="entry name" value="PKS_ER"/>
    <property type="match status" value="1"/>
</dbReference>
<dbReference type="InterPro" id="IPR047618">
    <property type="entry name" value="QOR-like"/>
</dbReference>
<comment type="caution">
    <text evidence="4">The sequence shown here is derived from an EMBL/GenBank/DDBJ whole genome shotgun (WGS) entry which is preliminary data.</text>
</comment>
<evidence type="ECO:0000313" key="4">
    <source>
        <dbReference type="EMBL" id="MFC3109873.1"/>
    </source>
</evidence>
<protein>
    <submittedName>
        <fullName evidence="4">Quinone oxidoreductase family protein</fullName>
    </submittedName>
</protein>
<dbReference type="Gene3D" id="3.40.50.720">
    <property type="entry name" value="NAD(P)-binding Rossmann-like Domain"/>
    <property type="match status" value="1"/>
</dbReference>